<dbReference type="GO" id="GO:0016853">
    <property type="term" value="F:isomerase activity"/>
    <property type="evidence" value="ECO:0007669"/>
    <property type="project" value="UniProtKB-KW"/>
</dbReference>
<comment type="caution">
    <text evidence="2">The sequence shown here is derived from an EMBL/GenBank/DDBJ whole genome shotgun (WGS) entry which is preliminary data.</text>
</comment>
<proteinExistence type="predicted"/>
<dbReference type="InterPro" id="IPR011051">
    <property type="entry name" value="RmlC_Cupin_sf"/>
</dbReference>
<keyword evidence="2" id="KW-0413">Isomerase</keyword>
<dbReference type="Pfam" id="PF07883">
    <property type="entry name" value="Cupin_2"/>
    <property type="match status" value="1"/>
</dbReference>
<evidence type="ECO:0000313" key="3">
    <source>
        <dbReference type="Proteomes" id="UP000520814"/>
    </source>
</evidence>
<dbReference type="SUPFAM" id="SSF51182">
    <property type="entry name" value="RmlC-like cupins"/>
    <property type="match status" value="1"/>
</dbReference>
<accession>A0A7W9SNR6</accession>
<evidence type="ECO:0000259" key="1">
    <source>
        <dbReference type="Pfam" id="PF07883"/>
    </source>
</evidence>
<dbReference type="EMBL" id="JACHGW010000002">
    <property type="protein sequence ID" value="MBB6049976.1"/>
    <property type="molecule type" value="Genomic_DNA"/>
</dbReference>
<dbReference type="InterPro" id="IPR013096">
    <property type="entry name" value="Cupin_2"/>
</dbReference>
<keyword evidence="3" id="KW-1185">Reference proteome</keyword>
<dbReference type="Gene3D" id="2.60.120.10">
    <property type="entry name" value="Jelly Rolls"/>
    <property type="match status" value="1"/>
</dbReference>
<feature type="domain" description="Cupin type-2" evidence="1">
    <location>
        <begin position="29"/>
        <end position="93"/>
    </location>
</feature>
<sequence>MHPSDTLSQLAHSGQRFLEVFSHGSLSVEVYKPTGVDLQTPHTRDEVYVVIAGTGFFVNGETREPFGPGTFLFVPAGVVHRFEDFTDDFATWVFFYGPEGGEAQDAPPA</sequence>
<name>A0A7W9SNR6_ARMRO</name>
<dbReference type="RefSeq" id="WP_184194064.1">
    <property type="nucleotide sequence ID" value="NZ_JACHGW010000002.1"/>
</dbReference>
<dbReference type="AlphaFoldDB" id="A0A7W9SNR6"/>
<dbReference type="Proteomes" id="UP000520814">
    <property type="component" value="Unassembled WGS sequence"/>
</dbReference>
<protein>
    <submittedName>
        <fullName evidence="2">Mannose-6-phosphate isomerase-like protein (Cupin superfamily)</fullName>
    </submittedName>
</protein>
<evidence type="ECO:0000313" key="2">
    <source>
        <dbReference type="EMBL" id="MBB6049976.1"/>
    </source>
</evidence>
<organism evidence="2 3">
    <name type="scientific">Armatimonas rosea</name>
    <dbReference type="NCBI Taxonomy" id="685828"/>
    <lineage>
        <taxon>Bacteria</taxon>
        <taxon>Bacillati</taxon>
        <taxon>Armatimonadota</taxon>
        <taxon>Armatimonadia</taxon>
        <taxon>Armatimonadales</taxon>
        <taxon>Armatimonadaceae</taxon>
        <taxon>Armatimonas</taxon>
    </lineage>
</organism>
<dbReference type="InterPro" id="IPR014710">
    <property type="entry name" value="RmlC-like_jellyroll"/>
</dbReference>
<gene>
    <name evidence="2" type="ORF">HNQ39_001767</name>
</gene>
<reference evidence="2 3" key="1">
    <citation type="submission" date="2020-08" db="EMBL/GenBank/DDBJ databases">
        <title>Genomic Encyclopedia of Type Strains, Phase IV (KMG-IV): sequencing the most valuable type-strain genomes for metagenomic binning, comparative biology and taxonomic classification.</title>
        <authorList>
            <person name="Goeker M."/>
        </authorList>
    </citation>
    <scope>NUCLEOTIDE SEQUENCE [LARGE SCALE GENOMIC DNA]</scope>
    <source>
        <strain evidence="2 3">DSM 23562</strain>
    </source>
</reference>